<dbReference type="PANTHER" id="PTHR36922">
    <property type="entry name" value="BLL2446 PROTEIN"/>
    <property type="match status" value="1"/>
</dbReference>
<gene>
    <name evidence="1" type="ORF">HLB44_17385</name>
</gene>
<dbReference type="InterPro" id="IPR018531">
    <property type="entry name" value="DUF1993"/>
</dbReference>
<comment type="caution">
    <text evidence="1">The sequence shown here is derived from an EMBL/GenBank/DDBJ whole genome shotgun (WGS) entry which is preliminary data.</text>
</comment>
<dbReference type="Gene3D" id="1.20.120.450">
    <property type="entry name" value="dinb family like domain"/>
    <property type="match status" value="1"/>
</dbReference>
<name>A0ABX2EJI4_9BURK</name>
<evidence type="ECO:0000313" key="2">
    <source>
        <dbReference type="Proteomes" id="UP000737171"/>
    </source>
</evidence>
<dbReference type="PANTHER" id="PTHR36922:SF1">
    <property type="entry name" value="DUF1993 DOMAIN-CONTAINING PROTEIN"/>
    <property type="match status" value="1"/>
</dbReference>
<sequence length="170" mass="18996">MPLSMYSASVPVFKRQLTAMLGWLDKAEAHAQARKFDAANFLQARLAPDMLPFVSQIRIASDNAKGCVARLAGAEIPKFEDNEASLDELRQRIRKTLDYIASVPAEAFDGSDERDITLTVRNRDPFTFKGAFYLNHWALPNFFFHVTTAYALLRHNGVEVGKADFLALGS</sequence>
<proteinExistence type="predicted"/>
<protein>
    <submittedName>
        <fullName evidence="1">DUF1993 domain-containing protein</fullName>
    </submittedName>
</protein>
<dbReference type="Proteomes" id="UP000737171">
    <property type="component" value="Unassembled WGS sequence"/>
</dbReference>
<dbReference type="InterPro" id="IPR034660">
    <property type="entry name" value="DinB/YfiT-like"/>
</dbReference>
<dbReference type="EMBL" id="JABRWJ010000005">
    <property type="protein sequence ID" value="NRF68768.1"/>
    <property type="molecule type" value="Genomic_DNA"/>
</dbReference>
<organism evidence="1 2">
    <name type="scientific">Pseudaquabacterium terrae</name>
    <dbReference type="NCBI Taxonomy" id="2732868"/>
    <lineage>
        <taxon>Bacteria</taxon>
        <taxon>Pseudomonadati</taxon>
        <taxon>Pseudomonadota</taxon>
        <taxon>Betaproteobacteria</taxon>
        <taxon>Burkholderiales</taxon>
        <taxon>Sphaerotilaceae</taxon>
        <taxon>Pseudaquabacterium</taxon>
    </lineage>
</organism>
<evidence type="ECO:0000313" key="1">
    <source>
        <dbReference type="EMBL" id="NRF68768.1"/>
    </source>
</evidence>
<reference evidence="1 2" key="1">
    <citation type="submission" date="2020-05" db="EMBL/GenBank/DDBJ databases">
        <title>Aquincola sp. isolate from soil.</title>
        <authorList>
            <person name="Han J."/>
            <person name="Kim D.-U."/>
        </authorList>
    </citation>
    <scope>NUCLEOTIDE SEQUENCE [LARGE SCALE GENOMIC DNA]</scope>
    <source>
        <strain evidence="1 2">S2</strain>
    </source>
</reference>
<dbReference type="SUPFAM" id="SSF109854">
    <property type="entry name" value="DinB/YfiT-like putative metalloenzymes"/>
    <property type="match status" value="1"/>
</dbReference>
<accession>A0ABX2EJI4</accession>
<dbReference type="RefSeq" id="WP_173124806.1">
    <property type="nucleotide sequence ID" value="NZ_JABRWJ010000005.1"/>
</dbReference>
<dbReference type="Pfam" id="PF09351">
    <property type="entry name" value="DUF1993"/>
    <property type="match status" value="1"/>
</dbReference>
<keyword evidence="2" id="KW-1185">Reference proteome</keyword>